<reference evidence="8 9" key="1">
    <citation type="submission" date="2019-04" db="EMBL/GenBank/DDBJ databases">
        <title>Friends and foes A comparative genomics study of 23 Aspergillus species from section Flavi.</title>
        <authorList>
            <consortium name="DOE Joint Genome Institute"/>
            <person name="Kjaerbolling I."/>
            <person name="Vesth T."/>
            <person name="Frisvad J.C."/>
            <person name="Nybo J.L."/>
            <person name="Theobald S."/>
            <person name="Kildgaard S."/>
            <person name="Isbrandt T."/>
            <person name="Kuo A."/>
            <person name="Sato A."/>
            <person name="Lyhne E.K."/>
            <person name="Kogle M.E."/>
            <person name="Wiebenga A."/>
            <person name="Kun R.S."/>
            <person name="Lubbers R.J."/>
            <person name="Makela M.R."/>
            <person name="Barry K."/>
            <person name="Chovatia M."/>
            <person name="Clum A."/>
            <person name="Daum C."/>
            <person name="Haridas S."/>
            <person name="He G."/>
            <person name="LaButti K."/>
            <person name="Lipzen A."/>
            <person name="Mondo S."/>
            <person name="Riley R."/>
            <person name="Salamov A."/>
            <person name="Simmons B.A."/>
            <person name="Magnuson J.K."/>
            <person name="Henrissat B."/>
            <person name="Mortensen U.H."/>
            <person name="Larsen T.O."/>
            <person name="Devries R.P."/>
            <person name="Grigoriev I.V."/>
            <person name="Machida M."/>
            <person name="Baker S.E."/>
            <person name="Andersen M.R."/>
        </authorList>
    </citation>
    <scope>NUCLEOTIDE SEQUENCE [LARGE SCALE GENOMIC DNA]</scope>
    <source>
        <strain evidence="8 9">IBT 18842</strain>
    </source>
</reference>
<feature type="domain" description="Zn(2)-C6 fungal-type" evidence="7">
    <location>
        <begin position="17"/>
        <end position="47"/>
    </location>
</feature>
<dbReference type="InterPro" id="IPR050987">
    <property type="entry name" value="AtrR-like"/>
</dbReference>
<evidence type="ECO:0000256" key="4">
    <source>
        <dbReference type="ARBA" id="ARBA00023163"/>
    </source>
</evidence>
<evidence type="ECO:0000256" key="5">
    <source>
        <dbReference type="ARBA" id="ARBA00023242"/>
    </source>
</evidence>
<accession>A0A5N6U4U8</accession>
<keyword evidence="4" id="KW-0804">Transcription</keyword>
<keyword evidence="2" id="KW-0805">Transcription regulation</keyword>
<evidence type="ECO:0000256" key="3">
    <source>
        <dbReference type="ARBA" id="ARBA00023125"/>
    </source>
</evidence>
<dbReference type="SMART" id="SM00906">
    <property type="entry name" value="Fungal_trans"/>
    <property type="match status" value="1"/>
</dbReference>
<dbReference type="PROSITE" id="PS50048">
    <property type="entry name" value="ZN2_CY6_FUNGAL_2"/>
    <property type="match status" value="1"/>
</dbReference>
<dbReference type="GO" id="GO:0008270">
    <property type="term" value="F:zinc ion binding"/>
    <property type="evidence" value="ECO:0007669"/>
    <property type="project" value="InterPro"/>
</dbReference>
<keyword evidence="5" id="KW-0539">Nucleus</keyword>
<dbReference type="SMART" id="SM00066">
    <property type="entry name" value="GAL4"/>
    <property type="match status" value="1"/>
</dbReference>
<keyword evidence="9" id="KW-1185">Reference proteome</keyword>
<name>A0A5N6U4U8_ASPAV</name>
<dbReference type="PANTHER" id="PTHR46910:SF20">
    <property type="entry name" value="ZN(II)2CYS6 TRANSCRIPTION FACTOR (EUROFUNG)-RELATED"/>
    <property type="match status" value="1"/>
</dbReference>
<dbReference type="InterPro" id="IPR007219">
    <property type="entry name" value="XnlR_reg_dom"/>
</dbReference>
<evidence type="ECO:0000313" key="9">
    <source>
        <dbReference type="Proteomes" id="UP000325780"/>
    </source>
</evidence>
<dbReference type="GO" id="GO:0000981">
    <property type="term" value="F:DNA-binding transcription factor activity, RNA polymerase II-specific"/>
    <property type="evidence" value="ECO:0007669"/>
    <property type="project" value="InterPro"/>
</dbReference>
<evidence type="ECO:0000256" key="6">
    <source>
        <dbReference type="SAM" id="MobiDB-lite"/>
    </source>
</evidence>
<dbReference type="GO" id="GO:0003677">
    <property type="term" value="F:DNA binding"/>
    <property type="evidence" value="ECO:0007669"/>
    <property type="project" value="UniProtKB-KW"/>
</dbReference>
<evidence type="ECO:0000256" key="1">
    <source>
        <dbReference type="ARBA" id="ARBA00022723"/>
    </source>
</evidence>
<proteinExistence type="predicted"/>
<evidence type="ECO:0000313" key="8">
    <source>
        <dbReference type="EMBL" id="KAE8153241.1"/>
    </source>
</evidence>
<dbReference type="CDD" id="cd12148">
    <property type="entry name" value="fungal_TF_MHR"/>
    <property type="match status" value="1"/>
</dbReference>
<dbReference type="SUPFAM" id="SSF57701">
    <property type="entry name" value="Zn2/Cys6 DNA-binding domain"/>
    <property type="match status" value="1"/>
</dbReference>
<dbReference type="InterPro" id="IPR036864">
    <property type="entry name" value="Zn2-C6_fun-type_DNA-bd_sf"/>
</dbReference>
<dbReference type="Pfam" id="PF00172">
    <property type="entry name" value="Zn_clus"/>
    <property type="match status" value="1"/>
</dbReference>
<dbReference type="OrthoDB" id="4116913at2759"/>
<evidence type="ECO:0000256" key="2">
    <source>
        <dbReference type="ARBA" id="ARBA00023015"/>
    </source>
</evidence>
<keyword evidence="1" id="KW-0479">Metal-binding</keyword>
<dbReference type="EMBL" id="ML742042">
    <property type="protein sequence ID" value="KAE8153241.1"/>
    <property type="molecule type" value="Genomic_DNA"/>
</dbReference>
<dbReference type="GO" id="GO:0006351">
    <property type="term" value="P:DNA-templated transcription"/>
    <property type="evidence" value="ECO:0007669"/>
    <property type="project" value="InterPro"/>
</dbReference>
<dbReference type="Proteomes" id="UP000325780">
    <property type="component" value="Unassembled WGS sequence"/>
</dbReference>
<dbReference type="Pfam" id="PF04082">
    <property type="entry name" value="Fungal_trans"/>
    <property type="match status" value="1"/>
</dbReference>
<dbReference type="PROSITE" id="PS00463">
    <property type="entry name" value="ZN2_CY6_FUNGAL_1"/>
    <property type="match status" value="1"/>
</dbReference>
<evidence type="ECO:0000259" key="7">
    <source>
        <dbReference type="PROSITE" id="PS50048"/>
    </source>
</evidence>
<dbReference type="InterPro" id="IPR001138">
    <property type="entry name" value="Zn2Cys6_DnaBD"/>
</dbReference>
<dbReference type="Gene3D" id="4.10.240.10">
    <property type="entry name" value="Zn(2)-C6 fungal-type DNA-binding domain"/>
    <property type="match status" value="1"/>
</dbReference>
<organism evidence="8 9">
    <name type="scientific">Aspergillus avenaceus</name>
    <dbReference type="NCBI Taxonomy" id="36643"/>
    <lineage>
        <taxon>Eukaryota</taxon>
        <taxon>Fungi</taxon>
        <taxon>Dikarya</taxon>
        <taxon>Ascomycota</taxon>
        <taxon>Pezizomycotina</taxon>
        <taxon>Eurotiomycetes</taxon>
        <taxon>Eurotiomycetidae</taxon>
        <taxon>Eurotiales</taxon>
        <taxon>Aspergillaceae</taxon>
        <taxon>Aspergillus</taxon>
        <taxon>Aspergillus subgen. Circumdati</taxon>
    </lineage>
</organism>
<sequence>MTDSDGPARGNNKIRSACDLCRHRKIRCDRAKPSCENCALARIPCTFTSRPAEARKSVRQQLSETRSQVQALESLITRDPRSVPRPQEVPPSGSVPASRPNLHDTAHLDTALWSFQQQLENCWPGGARSPHKDTFCAVVSRHTGNHFTLDNAFEQISQSYRSQYVVTKKQQASPEWPDPLLVKQCVEYYDFKNLYSVFPVVESRVVRELLNEGILDDPGKPTRAANRACLAAFTALIATIHRHKPAFARAEPDVYIRAALATLPDLFMEEPDVRTLEAFILLVLYIHPTGQDHPADMLLAAAVRIVFQLGGHRSNPDESLRKHHSHYHLRALFWLCYFMDKKSTIRTFQEPLINDSSCDLELPPTYVPQSSTHQFLQAPLTPQILLFPSDLRLALIQSKIYNLLYSDWARAQPEARRLQHILELDKELSAMESTFPAHCQPHVFASKDSPVYAFHDLSMRGVSLHLDYYYCVKRVHEANNATSAISSLSSGMELSYQTSRCILLYVNQVSSFITWHSFWIYSQPMLSAVLSIVYHCICNPVSPGFVEDLEMLERTMNIFTSLIGNSDDPTPFPPFYITEAFIHTMIRLARQSYVKAAGMQ</sequence>
<dbReference type="CDD" id="cd00067">
    <property type="entry name" value="GAL4"/>
    <property type="match status" value="1"/>
</dbReference>
<dbReference type="PANTHER" id="PTHR46910">
    <property type="entry name" value="TRANSCRIPTION FACTOR PDR1"/>
    <property type="match status" value="1"/>
</dbReference>
<gene>
    <name evidence="8" type="ORF">BDV25DRAFT_149908</name>
</gene>
<dbReference type="GO" id="GO:0009893">
    <property type="term" value="P:positive regulation of metabolic process"/>
    <property type="evidence" value="ECO:0007669"/>
    <property type="project" value="UniProtKB-ARBA"/>
</dbReference>
<feature type="region of interest" description="Disordered" evidence="6">
    <location>
        <begin position="77"/>
        <end position="101"/>
    </location>
</feature>
<dbReference type="AlphaFoldDB" id="A0A5N6U4U8"/>
<keyword evidence="3" id="KW-0238">DNA-binding</keyword>
<protein>
    <recommendedName>
        <fullName evidence="7">Zn(2)-C6 fungal-type domain-containing protein</fullName>
    </recommendedName>
</protein>